<dbReference type="AlphaFoldDB" id="A0A392W1A3"/>
<name>A0A392W1A3_9FABA</name>
<dbReference type="Proteomes" id="UP000265520">
    <property type="component" value="Unassembled WGS sequence"/>
</dbReference>
<evidence type="ECO:0000313" key="2">
    <source>
        <dbReference type="Proteomes" id="UP000265520"/>
    </source>
</evidence>
<reference evidence="1 2" key="1">
    <citation type="journal article" date="2018" name="Front. Plant Sci.">
        <title>Red Clover (Trifolium pratense) and Zigzag Clover (T. medium) - A Picture of Genomic Similarities and Differences.</title>
        <authorList>
            <person name="Dluhosova J."/>
            <person name="Istvanek J."/>
            <person name="Nedelnik J."/>
            <person name="Repkova J."/>
        </authorList>
    </citation>
    <scope>NUCLEOTIDE SEQUENCE [LARGE SCALE GENOMIC DNA]</scope>
    <source>
        <strain evidence="2">cv. 10/8</strain>
        <tissue evidence="1">Leaf</tissue>
    </source>
</reference>
<protein>
    <submittedName>
        <fullName evidence="1">Uncharacterized protein</fullName>
    </submittedName>
</protein>
<accession>A0A392W1A3</accession>
<comment type="caution">
    <text evidence="1">The sequence shown here is derived from an EMBL/GenBank/DDBJ whole genome shotgun (WGS) entry which is preliminary data.</text>
</comment>
<proteinExistence type="predicted"/>
<keyword evidence="2" id="KW-1185">Reference proteome</keyword>
<sequence length="23" mass="2669">MEPAVQQNLLMKYTAAVMRMLET</sequence>
<organism evidence="1 2">
    <name type="scientific">Trifolium medium</name>
    <dbReference type="NCBI Taxonomy" id="97028"/>
    <lineage>
        <taxon>Eukaryota</taxon>
        <taxon>Viridiplantae</taxon>
        <taxon>Streptophyta</taxon>
        <taxon>Embryophyta</taxon>
        <taxon>Tracheophyta</taxon>
        <taxon>Spermatophyta</taxon>
        <taxon>Magnoliopsida</taxon>
        <taxon>eudicotyledons</taxon>
        <taxon>Gunneridae</taxon>
        <taxon>Pentapetalae</taxon>
        <taxon>rosids</taxon>
        <taxon>fabids</taxon>
        <taxon>Fabales</taxon>
        <taxon>Fabaceae</taxon>
        <taxon>Papilionoideae</taxon>
        <taxon>50 kb inversion clade</taxon>
        <taxon>NPAAA clade</taxon>
        <taxon>Hologalegina</taxon>
        <taxon>IRL clade</taxon>
        <taxon>Trifolieae</taxon>
        <taxon>Trifolium</taxon>
    </lineage>
</organism>
<evidence type="ECO:0000313" key="1">
    <source>
        <dbReference type="EMBL" id="MCI93539.1"/>
    </source>
</evidence>
<dbReference type="EMBL" id="LXQA011331821">
    <property type="protein sequence ID" value="MCI93539.1"/>
    <property type="molecule type" value="Genomic_DNA"/>
</dbReference>
<feature type="non-terminal residue" evidence="1">
    <location>
        <position position="23"/>
    </location>
</feature>